<name>A0A7S2CD68_9STRA</name>
<dbReference type="EMBL" id="HBGS01026700">
    <property type="protein sequence ID" value="CAD9420848.1"/>
    <property type="molecule type" value="Transcribed_RNA"/>
</dbReference>
<dbReference type="AlphaFoldDB" id="A0A7S2CD68"/>
<sequence length="175" mass="19100">MPRSPNRGSAFEKVDIKNALQFADRYKTYNYIFDATPSVRCFASLWFVLYRVISIMILCTCILASGFVALFSAVGVAQGRTCGSDFFALAIQAATTEVNRTYPDQITRFIVDDVAIAGAIAAVALAMALCITLSYALGLVGLPEKKCLREGYGLHERRHYLPSADTPVVEDSIVA</sequence>
<protein>
    <submittedName>
        <fullName evidence="2">Uncharacterized protein</fullName>
    </submittedName>
</protein>
<proteinExistence type="predicted"/>
<evidence type="ECO:0000256" key="1">
    <source>
        <dbReference type="SAM" id="Phobius"/>
    </source>
</evidence>
<keyword evidence="1" id="KW-1133">Transmembrane helix</keyword>
<keyword evidence="1" id="KW-0812">Transmembrane</keyword>
<feature type="transmembrane region" description="Helical" evidence="1">
    <location>
        <begin position="114"/>
        <end position="140"/>
    </location>
</feature>
<accession>A0A7S2CD68</accession>
<reference evidence="2" key="1">
    <citation type="submission" date="2021-01" db="EMBL/GenBank/DDBJ databases">
        <authorList>
            <person name="Corre E."/>
            <person name="Pelletier E."/>
            <person name="Niang G."/>
            <person name="Scheremetjew M."/>
            <person name="Finn R."/>
            <person name="Kale V."/>
            <person name="Holt S."/>
            <person name="Cochrane G."/>
            <person name="Meng A."/>
            <person name="Brown T."/>
            <person name="Cohen L."/>
        </authorList>
    </citation>
    <scope>NUCLEOTIDE SEQUENCE</scope>
    <source>
        <strain evidence="2">CCMP1381</strain>
    </source>
</reference>
<gene>
    <name evidence="2" type="ORF">DSPE1174_LOCUS13544</name>
</gene>
<organism evidence="2">
    <name type="scientific">Octactis speculum</name>
    <dbReference type="NCBI Taxonomy" id="3111310"/>
    <lineage>
        <taxon>Eukaryota</taxon>
        <taxon>Sar</taxon>
        <taxon>Stramenopiles</taxon>
        <taxon>Ochrophyta</taxon>
        <taxon>Dictyochophyceae</taxon>
        <taxon>Dictyochales</taxon>
        <taxon>Dictyochaceae</taxon>
        <taxon>Octactis</taxon>
    </lineage>
</organism>
<evidence type="ECO:0000313" key="2">
    <source>
        <dbReference type="EMBL" id="CAD9420848.1"/>
    </source>
</evidence>
<feature type="transmembrane region" description="Helical" evidence="1">
    <location>
        <begin position="48"/>
        <end position="71"/>
    </location>
</feature>
<keyword evidence="1" id="KW-0472">Membrane</keyword>